<dbReference type="CDD" id="cd00858">
    <property type="entry name" value="GlyRS_anticodon"/>
    <property type="match status" value="1"/>
</dbReference>
<keyword evidence="8" id="KW-0030">Aminoacyl-tRNA synthetase</keyword>
<evidence type="ECO:0000313" key="11">
    <source>
        <dbReference type="EMBL" id="CAD9628108.1"/>
    </source>
</evidence>
<dbReference type="FunFam" id="3.40.50.800:FF:000002">
    <property type="entry name" value="Glycine--tRNA ligase"/>
    <property type="match status" value="1"/>
</dbReference>
<dbReference type="GO" id="GO:0006426">
    <property type="term" value="P:glycyl-tRNA aminoacylation"/>
    <property type="evidence" value="ECO:0007669"/>
    <property type="project" value="InterPro"/>
</dbReference>
<dbReference type="GO" id="GO:0006264">
    <property type="term" value="P:mitochondrial DNA replication"/>
    <property type="evidence" value="ECO:0007669"/>
    <property type="project" value="TreeGrafter"/>
</dbReference>
<dbReference type="InterPro" id="IPR036621">
    <property type="entry name" value="Anticodon-bd_dom_sf"/>
</dbReference>
<feature type="domain" description="Aminoacyl-transfer RNA synthetases class-II family profile" evidence="10">
    <location>
        <begin position="245"/>
        <end position="468"/>
    </location>
</feature>
<dbReference type="InterPro" id="IPR006195">
    <property type="entry name" value="aa-tRNA-synth_II"/>
</dbReference>
<evidence type="ECO:0000256" key="8">
    <source>
        <dbReference type="ARBA" id="ARBA00023146"/>
    </source>
</evidence>
<evidence type="ECO:0000256" key="3">
    <source>
        <dbReference type="ARBA" id="ARBA00022490"/>
    </source>
</evidence>
<keyword evidence="9" id="KW-0732">Signal</keyword>
<dbReference type="Gene3D" id="3.40.50.800">
    <property type="entry name" value="Anticodon-binding domain"/>
    <property type="match status" value="1"/>
</dbReference>
<name>A0A7S2PZC5_9STRA</name>
<dbReference type="InterPro" id="IPR022961">
    <property type="entry name" value="Gly_tRNA_ligase_bac"/>
</dbReference>
<evidence type="ECO:0000256" key="6">
    <source>
        <dbReference type="ARBA" id="ARBA00022840"/>
    </source>
</evidence>
<keyword evidence="3" id="KW-0963">Cytoplasm</keyword>
<reference evidence="11" key="1">
    <citation type="submission" date="2021-01" db="EMBL/GenBank/DDBJ databases">
        <authorList>
            <person name="Corre E."/>
            <person name="Pelletier E."/>
            <person name="Niang G."/>
            <person name="Scheremetjew M."/>
            <person name="Finn R."/>
            <person name="Kale V."/>
            <person name="Holt S."/>
            <person name="Cochrane G."/>
            <person name="Meng A."/>
            <person name="Brown T."/>
            <person name="Cohen L."/>
        </authorList>
    </citation>
    <scope>NUCLEOTIDE SEQUENCE</scope>
    <source>
        <strain evidence="11">SM1012Den-03</strain>
    </source>
</reference>
<dbReference type="PANTHER" id="PTHR10745:SF8">
    <property type="entry name" value="DNA POLYMERASE SUBUNIT GAMMA-2, MITOCHONDRIAL"/>
    <property type="match status" value="1"/>
</dbReference>
<dbReference type="SUPFAM" id="SSF55681">
    <property type="entry name" value="Class II aaRS and biotin synthetases"/>
    <property type="match status" value="1"/>
</dbReference>
<dbReference type="Gene3D" id="3.30.930.10">
    <property type="entry name" value="Bira Bifunctional Protein, Domain 2"/>
    <property type="match status" value="1"/>
</dbReference>
<dbReference type="Pfam" id="PF03129">
    <property type="entry name" value="HGTP_anticodon"/>
    <property type="match status" value="1"/>
</dbReference>
<dbReference type="InterPro" id="IPR033731">
    <property type="entry name" value="GlyRS-like_core"/>
</dbReference>
<evidence type="ECO:0000256" key="5">
    <source>
        <dbReference type="ARBA" id="ARBA00022741"/>
    </source>
</evidence>
<dbReference type="InterPro" id="IPR027031">
    <property type="entry name" value="Gly-tRNA_synthase/POLG2"/>
</dbReference>
<dbReference type="InterPro" id="IPR045864">
    <property type="entry name" value="aa-tRNA-synth_II/BPL/LPL"/>
</dbReference>
<gene>
    <name evidence="11" type="ORF">SMAR0320_LOCUS21643</name>
</gene>
<protein>
    <recommendedName>
        <fullName evidence="2">glycine--tRNA ligase</fullName>
        <ecNumber evidence="2">6.1.1.14</ecNumber>
    </recommendedName>
</protein>
<dbReference type="AlphaFoldDB" id="A0A7S2PZC5"/>
<sequence length="570" mass="64251">MPSYRNVALAMFLTLHGALGFGLRTSSLASSASLRRTMSKATTTAIYSTAEATESEKKTPIKNEEAYSKVKMEDIVSLCKRRGIIFPSSEIYNGFAGFFDYGPLGSELKKNVKDNFWRHFVQRREDVVGIDSSIIHNPTTWQSSGHLDGFSDPMVDCKETKLRYRADQLFCAPVTVEECGTTVGFVCVLEANDEDMVKAAKKQAKKLLKESDRKGQAIQPFAFKDLTQVSEEEMGQIPSPGSGKPTLTMPRDFNLMFQTNVGAMQDGSSVAYLRPETAQGIFINYKNVIGTSRQKLPFGIAQIGKAFRNEITPRNFIFRSREFEQMEIEYFIPPGDDVWQPFHEKWIADSKAFLETVGLREDLMGYDVHEGDGLAHYARACTDITFKFPFGEQELMGIAARGNFDLTSHTEGSGKTLDYFDEETKEKFIPHVIEPSLGVDRLILALICSAYAEDEVNGEKRNYLSFHPSIAPVKVSVLPLVKNKEPLVKAARELFEKLQMRWNVQWDQTGAIGRRYRRADEIGVPFCVTVDFETIEDDGAVTIRDRDTTEQVRIPMDEVVPYLSKMIDGY</sequence>
<dbReference type="Pfam" id="PF00587">
    <property type="entry name" value="tRNA-synt_2b"/>
    <property type="match status" value="1"/>
</dbReference>
<dbReference type="GO" id="GO:0004820">
    <property type="term" value="F:glycine-tRNA ligase activity"/>
    <property type="evidence" value="ECO:0007669"/>
    <property type="project" value="UniProtKB-EC"/>
</dbReference>
<dbReference type="InterPro" id="IPR004154">
    <property type="entry name" value="Anticodon-bd"/>
</dbReference>
<dbReference type="GO" id="GO:0005739">
    <property type="term" value="C:mitochondrion"/>
    <property type="evidence" value="ECO:0007669"/>
    <property type="project" value="TreeGrafter"/>
</dbReference>
<evidence type="ECO:0000256" key="4">
    <source>
        <dbReference type="ARBA" id="ARBA00022598"/>
    </source>
</evidence>
<keyword evidence="4" id="KW-0436">Ligase</keyword>
<dbReference type="SUPFAM" id="SSF52954">
    <property type="entry name" value="Class II aaRS ABD-related"/>
    <property type="match status" value="1"/>
</dbReference>
<dbReference type="HAMAP" id="MF_00253_B">
    <property type="entry name" value="Gly_tRNA_synth_B"/>
    <property type="match status" value="1"/>
</dbReference>
<dbReference type="EMBL" id="HBGZ01030359">
    <property type="protein sequence ID" value="CAD9628108.1"/>
    <property type="molecule type" value="Transcribed_RNA"/>
</dbReference>
<feature type="signal peptide" evidence="9">
    <location>
        <begin position="1"/>
        <end position="20"/>
    </location>
</feature>
<dbReference type="CDD" id="cd00774">
    <property type="entry name" value="GlyRS-like_core"/>
    <property type="match status" value="1"/>
</dbReference>
<dbReference type="PRINTS" id="PR01043">
    <property type="entry name" value="TRNASYNTHGLY"/>
</dbReference>
<keyword evidence="5" id="KW-0547">Nucleotide-binding</keyword>
<dbReference type="PANTHER" id="PTHR10745">
    <property type="entry name" value="GLYCYL-TRNA SYNTHETASE/DNA POLYMERASE SUBUNIT GAMMA-2"/>
    <property type="match status" value="1"/>
</dbReference>
<evidence type="ECO:0000256" key="1">
    <source>
        <dbReference type="ARBA" id="ARBA00008226"/>
    </source>
</evidence>
<dbReference type="EC" id="6.1.1.14" evidence="2"/>
<organism evidence="11">
    <name type="scientific">Skeletonema marinoi</name>
    <dbReference type="NCBI Taxonomy" id="267567"/>
    <lineage>
        <taxon>Eukaryota</taxon>
        <taxon>Sar</taxon>
        <taxon>Stramenopiles</taxon>
        <taxon>Ochrophyta</taxon>
        <taxon>Bacillariophyta</taxon>
        <taxon>Coscinodiscophyceae</taxon>
        <taxon>Thalassiosirophycidae</taxon>
        <taxon>Thalassiosirales</taxon>
        <taxon>Skeletonemataceae</taxon>
        <taxon>Skeletonema</taxon>
        <taxon>Skeletonema marinoi-dohrnii complex</taxon>
    </lineage>
</organism>
<evidence type="ECO:0000259" key="10">
    <source>
        <dbReference type="PROSITE" id="PS50862"/>
    </source>
</evidence>
<keyword evidence="6" id="KW-0067">ATP-binding</keyword>
<evidence type="ECO:0000256" key="2">
    <source>
        <dbReference type="ARBA" id="ARBA00012829"/>
    </source>
</evidence>
<dbReference type="GO" id="GO:0044281">
    <property type="term" value="P:small molecule metabolic process"/>
    <property type="evidence" value="ECO:0007669"/>
    <property type="project" value="UniProtKB-ARBA"/>
</dbReference>
<comment type="similarity">
    <text evidence="1">Belongs to the class-II aminoacyl-tRNA synthetase family.</text>
</comment>
<evidence type="ECO:0000256" key="7">
    <source>
        <dbReference type="ARBA" id="ARBA00022917"/>
    </source>
</evidence>
<dbReference type="NCBIfam" id="TIGR00389">
    <property type="entry name" value="glyS_dimeric"/>
    <property type="match status" value="1"/>
</dbReference>
<dbReference type="InterPro" id="IPR002314">
    <property type="entry name" value="aa-tRNA-synt_IIb"/>
</dbReference>
<proteinExistence type="inferred from homology"/>
<dbReference type="PROSITE" id="PS50862">
    <property type="entry name" value="AA_TRNA_LIGASE_II"/>
    <property type="match status" value="1"/>
</dbReference>
<dbReference type="NCBIfam" id="NF003211">
    <property type="entry name" value="PRK04173.1"/>
    <property type="match status" value="1"/>
</dbReference>
<accession>A0A7S2PZC5</accession>
<evidence type="ECO:0000256" key="9">
    <source>
        <dbReference type="SAM" id="SignalP"/>
    </source>
</evidence>
<feature type="chain" id="PRO_5031343646" description="glycine--tRNA ligase" evidence="9">
    <location>
        <begin position="21"/>
        <end position="570"/>
    </location>
</feature>
<dbReference type="GO" id="GO:0005524">
    <property type="term" value="F:ATP binding"/>
    <property type="evidence" value="ECO:0007669"/>
    <property type="project" value="UniProtKB-KW"/>
</dbReference>
<keyword evidence="7" id="KW-0648">Protein biosynthesis</keyword>
<dbReference type="InterPro" id="IPR002315">
    <property type="entry name" value="tRNA-synt_gly"/>
</dbReference>